<keyword evidence="3" id="KW-0547">Nucleotide-binding</keyword>
<dbReference type="Pfam" id="PF05636">
    <property type="entry name" value="HIGH_NTase1"/>
    <property type="match status" value="1"/>
</dbReference>
<feature type="binding site" evidence="3">
    <location>
        <position position="101"/>
    </location>
    <ligand>
        <name>ATP</name>
        <dbReference type="ChEBI" id="CHEBI:30616"/>
    </ligand>
</feature>
<keyword evidence="3" id="KW-0820">tRNA-binding</keyword>
<keyword evidence="1 3" id="KW-0436">Ligase</keyword>
<dbReference type="Proteomes" id="UP000262939">
    <property type="component" value="Unassembled WGS sequence"/>
</dbReference>
<keyword evidence="2 3" id="KW-0819">tRNA processing</keyword>
<proteinExistence type="inferred from homology"/>
<dbReference type="EMBL" id="QVTD01000006">
    <property type="protein sequence ID" value="RFU63386.1"/>
    <property type="molecule type" value="Genomic_DNA"/>
</dbReference>
<sequence>MKALGLVVEYNPFHNGHSYHLQKSKEVINADIVIAIMSGPFLQRGEPALLSKWARAKMALAAGVDLVFELPYAFAPQKAEIFARGAIFALEALQCDSFCFGSENGRIQPFLETYHLLQEKQDNYQALVKKHMKEGNSYPRAASLAFSELEKNLYALDLSKPNNILGMEYVKAALSNGFKIKPLTIKRVQAGYHDAALPENSIASATAIRKSIFDSKSNISNISGYVTDSTSSVLRDYIREYGQFHNWEMYWPLLKYRVMSASAAELRKIYEIEEGIEYRIQQAAAHALNFAGFMAALKTKRYTWTRLQRMCVHILTNTTKEEMIPLQGNPTYLRLLGMSSAGREYLRSKKKHMPIPLVSRLSSFGSPEIRPDIRAARIYALGLMEPYQSMLMKREFEAPVIIEKSPS</sequence>
<feature type="binding site" evidence="3">
    <location>
        <position position="162"/>
    </location>
    <ligand>
        <name>ATP</name>
        <dbReference type="ChEBI" id="CHEBI:30616"/>
    </ligand>
</feature>
<dbReference type="GO" id="GO:0005524">
    <property type="term" value="F:ATP binding"/>
    <property type="evidence" value="ECO:0007669"/>
    <property type="project" value="UniProtKB-KW"/>
</dbReference>
<dbReference type="GO" id="GO:0005737">
    <property type="term" value="C:cytoplasm"/>
    <property type="evidence" value="ECO:0007669"/>
    <property type="project" value="UniProtKB-SubCell"/>
</dbReference>
<dbReference type="InterPro" id="IPR014729">
    <property type="entry name" value="Rossmann-like_a/b/a_fold"/>
</dbReference>
<dbReference type="GO" id="GO:0016740">
    <property type="term" value="F:transferase activity"/>
    <property type="evidence" value="ECO:0007669"/>
    <property type="project" value="UniProtKB-KW"/>
</dbReference>
<keyword evidence="5" id="KW-1185">Reference proteome</keyword>
<dbReference type="EC" id="6.3.4.-" evidence="3"/>
<dbReference type="SUPFAM" id="SSF52374">
    <property type="entry name" value="Nucleotidylyl transferase"/>
    <property type="match status" value="1"/>
</dbReference>
<comment type="function">
    <text evidence="3">Catalyzes the formation of N(4)-acetylcytidine (ac(4)C) at the wobble position of elongator tRNA(Met), using acetate and ATP as substrates. First activates an acetate ion to form acetyladenylate (Ac-AMP) and then transfers the acetyl group to tRNA to form ac(4)C34.</text>
</comment>
<evidence type="ECO:0000256" key="3">
    <source>
        <dbReference type="HAMAP-Rule" id="MF_01539"/>
    </source>
</evidence>
<feature type="binding site" evidence="3">
    <location>
        <begin position="7"/>
        <end position="20"/>
    </location>
    <ligand>
        <name>ATP</name>
        <dbReference type="ChEBI" id="CHEBI:30616"/>
    </ligand>
</feature>
<dbReference type="GO" id="GO:0006400">
    <property type="term" value="P:tRNA modification"/>
    <property type="evidence" value="ECO:0007669"/>
    <property type="project" value="UniProtKB-UniRule"/>
</dbReference>
<evidence type="ECO:0000313" key="4">
    <source>
        <dbReference type="EMBL" id="RFU63386.1"/>
    </source>
</evidence>
<keyword evidence="4" id="KW-0808">Transferase</keyword>
<comment type="similarity">
    <text evidence="3">Belongs to the TmcAL family.</text>
</comment>
<dbReference type="InterPro" id="IPR008513">
    <property type="entry name" value="tRNA(Met)_cyd_acetate_ligase"/>
</dbReference>
<feature type="binding site" evidence="3">
    <location>
        <position position="187"/>
    </location>
    <ligand>
        <name>ATP</name>
        <dbReference type="ChEBI" id="CHEBI:30616"/>
    </ligand>
</feature>
<keyword evidence="3" id="KW-0067">ATP-binding</keyword>
<dbReference type="PANTHER" id="PTHR37825:SF1">
    <property type="entry name" value="TRNA(MET) CYTIDINE ACETATE LIGASE"/>
    <property type="match status" value="1"/>
</dbReference>
<dbReference type="HAMAP" id="MF_01539">
    <property type="entry name" value="TmcAL"/>
    <property type="match status" value="1"/>
</dbReference>
<comment type="caution">
    <text evidence="3">Lacks conserved residue(s) required for the propagation of feature annotation.</text>
</comment>
<organism evidence="4 5">
    <name type="scientific">Peribacillus glennii</name>
    <dbReference type="NCBI Taxonomy" id="2303991"/>
    <lineage>
        <taxon>Bacteria</taxon>
        <taxon>Bacillati</taxon>
        <taxon>Bacillota</taxon>
        <taxon>Bacilli</taxon>
        <taxon>Bacillales</taxon>
        <taxon>Bacillaceae</taxon>
        <taxon>Peribacillus</taxon>
    </lineage>
</organism>
<dbReference type="GO" id="GO:0016879">
    <property type="term" value="F:ligase activity, forming carbon-nitrogen bonds"/>
    <property type="evidence" value="ECO:0007669"/>
    <property type="project" value="UniProtKB-UniRule"/>
</dbReference>
<dbReference type="NCBIfam" id="NF010191">
    <property type="entry name" value="PRK13670.1"/>
    <property type="match status" value="1"/>
</dbReference>
<dbReference type="GO" id="GO:0000049">
    <property type="term" value="F:tRNA binding"/>
    <property type="evidence" value="ECO:0007669"/>
    <property type="project" value="UniProtKB-KW"/>
</dbReference>
<reference evidence="4 5" key="1">
    <citation type="submission" date="2018-08" db="EMBL/GenBank/DDBJ databases">
        <title>Bacillus chawlae sp. nov., Bacillus glennii sp. nov., and Bacillus saganii sp. nov. Isolated from the Vehicle Assembly Building at Kennedy Space Center where the Viking Spacecraft were Assembled.</title>
        <authorList>
            <person name="Seuylemezian A."/>
            <person name="Vaishampayan P."/>
        </authorList>
    </citation>
    <scope>NUCLEOTIDE SEQUENCE [LARGE SCALE GENOMIC DNA]</scope>
    <source>
        <strain evidence="4 5">V44-8</strain>
    </source>
</reference>
<dbReference type="Gene3D" id="3.40.50.620">
    <property type="entry name" value="HUPs"/>
    <property type="match status" value="1"/>
</dbReference>
<keyword evidence="3" id="KW-0694">RNA-binding</keyword>
<name>A0A372LBY9_9BACI</name>
<dbReference type="PANTHER" id="PTHR37825">
    <property type="entry name" value="TRNA(MET) CYTIDINE ACETATE LIGASE"/>
    <property type="match status" value="1"/>
</dbReference>
<protein>
    <recommendedName>
        <fullName evidence="3">tRNA(Met) cytidine acetate ligase</fullName>
        <ecNumber evidence="3">6.3.4.-</ecNumber>
    </recommendedName>
</protein>
<accession>A0A372LBY9</accession>
<gene>
    <name evidence="3" type="primary">tmcAL</name>
    <name evidence="4" type="ORF">D0466_11635</name>
</gene>
<keyword evidence="3" id="KW-0963">Cytoplasm</keyword>
<comment type="subcellular location">
    <subcellularLocation>
        <location evidence="3">Cytoplasm</location>
    </subcellularLocation>
</comment>
<dbReference type="AlphaFoldDB" id="A0A372LBY9"/>
<comment type="catalytic activity">
    <reaction evidence="3">
        <text>cytidine(34) in elongator tRNA(Met) + acetate + ATP = N(4)-acetylcytidine(34) in elongator tRNA(Met) + AMP + diphosphate</text>
        <dbReference type="Rhea" id="RHEA:58144"/>
        <dbReference type="Rhea" id="RHEA-COMP:10693"/>
        <dbReference type="Rhea" id="RHEA-COMP:10694"/>
        <dbReference type="ChEBI" id="CHEBI:30089"/>
        <dbReference type="ChEBI" id="CHEBI:30616"/>
        <dbReference type="ChEBI" id="CHEBI:33019"/>
        <dbReference type="ChEBI" id="CHEBI:74900"/>
        <dbReference type="ChEBI" id="CHEBI:82748"/>
        <dbReference type="ChEBI" id="CHEBI:456215"/>
    </reaction>
</comment>
<evidence type="ECO:0000313" key="5">
    <source>
        <dbReference type="Proteomes" id="UP000262939"/>
    </source>
</evidence>
<comment type="caution">
    <text evidence="4">The sequence shown here is derived from an EMBL/GenBank/DDBJ whole genome shotgun (WGS) entry which is preliminary data.</text>
</comment>
<dbReference type="OrthoDB" id="9769796at2"/>
<evidence type="ECO:0000256" key="2">
    <source>
        <dbReference type="ARBA" id="ARBA00022694"/>
    </source>
</evidence>
<dbReference type="RefSeq" id="WP_117322753.1">
    <property type="nucleotide sequence ID" value="NZ_QVTD01000006.1"/>
</dbReference>
<evidence type="ECO:0000256" key="1">
    <source>
        <dbReference type="ARBA" id="ARBA00022598"/>
    </source>
</evidence>